<dbReference type="Gene3D" id="3.10.350.10">
    <property type="entry name" value="LysM domain"/>
    <property type="match status" value="1"/>
</dbReference>
<evidence type="ECO:0000256" key="1">
    <source>
        <dbReference type="ARBA" id="ARBA00022669"/>
    </source>
</evidence>
<proteinExistence type="predicted"/>
<accession>A0A835SH36</accession>
<dbReference type="InterPro" id="IPR052210">
    <property type="entry name" value="LysM1-like"/>
</dbReference>
<evidence type="ECO:0000313" key="5">
    <source>
        <dbReference type="Proteomes" id="UP000650467"/>
    </source>
</evidence>
<dbReference type="PANTHER" id="PTHR34997:SF1">
    <property type="entry name" value="PEPTIDOGLYCAN-BINDING LYSIN DOMAIN"/>
    <property type="match status" value="1"/>
</dbReference>
<dbReference type="PANTHER" id="PTHR34997">
    <property type="entry name" value="AM15"/>
    <property type="match status" value="1"/>
</dbReference>
<comment type="caution">
    <text evidence="4">The sequence shown here is derived from an EMBL/GenBank/DDBJ whole genome shotgun (WGS) entry which is preliminary data.</text>
</comment>
<reference evidence="4" key="1">
    <citation type="journal article" date="2020" name="bioRxiv">
        <title>Comparative genomics of Chlamydomonas.</title>
        <authorList>
            <person name="Craig R.J."/>
            <person name="Hasan A.R."/>
            <person name="Ness R.W."/>
            <person name="Keightley P.D."/>
        </authorList>
    </citation>
    <scope>NUCLEOTIDE SEQUENCE</scope>
    <source>
        <strain evidence="4">SAG 7.73</strain>
    </source>
</reference>
<dbReference type="OrthoDB" id="407355at2759"/>
<gene>
    <name evidence="4" type="ORF">HXX76_013642</name>
</gene>
<feature type="domain" description="LysM" evidence="3">
    <location>
        <begin position="109"/>
        <end position="135"/>
    </location>
</feature>
<keyword evidence="5" id="KW-1185">Reference proteome</keyword>
<dbReference type="InterPro" id="IPR036779">
    <property type="entry name" value="LysM_dom_sf"/>
</dbReference>
<dbReference type="Pfam" id="PF01476">
    <property type="entry name" value="LysM"/>
    <property type="match status" value="1"/>
</dbReference>
<keyword evidence="2" id="KW-0843">Virulence</keyword>
<keyword evidence="1" id="KW-0147">Chitin-binding</keyword>
<dbReference type="CDD" id="cd00118">
    <property type="entry name" value="LysM"/>
    <property type="match status" value="1"/>
</dbReference>
<dbReference type="AlphaFoldDB" id="A0A835SH36"/>
<evidence type="ECO:0000256" key="2">
    <source>
        <dbReference type="ARBA" id="ARBA00023026"/>
    </source>
</evidence>
<sequence length="345" mass="37263">MGWDGYRRGRGISNLAFRCSAALNSNNTIRPDTDGRFWVQLGASPLVVVDGSMFAATEVFMNSANVLHCGNHTIISRLEFDYTLSQEGAMIWRVRAFCGLLPPPPKDSSWFDIAARYGVTLSDLMRSNPEIVPTSPLSAYNDTSIRVPQLCGATSTQPPVSTISANCNKWWPLPNTSFAGTWTCGDIAGAHLGRNLQYLNSINLGVCPMASTRVPRGMRLCIAPPSSVRSAAAAVGHRRRTMRQFHQSSHGAEGRHGSLTAVYPAGLRQRLGGGRALLQTPGGGTCILTSWVAVGQTCDDITTSYNIDLGVFLNYNPGLDCAAMDVGTEVRPPPLRPAHLLPRHL</sequence>
<name>A0A835SH36_CHLIN</name>
<evidence type="ECO:0000313" key="4">
    <source>
        <dbReference type="EMBL" id="KAG2425431.1"/>
    </source>
</evidence>
<dbReference type="GO" id="GO:0008061">
    <property type="term" value="F:chitin binding"/>
    <property type="evidence" value="ECO:0007669"/>
    <property type="project" value="UniProtKB-KW"/>
</dbReference>
<dbReference type="Proteomes" id="UP000650467">
    <property type="component" value="Unassembled WGS sequence"/>
</dbReference>
<dbReference type="InterPro" id="IPR018392">
    <property type="entry name" value="LysM"/>
</dbReference>
<protein>
    <recommendedName>
        <fullName evidence="3">LysM domain-containing protein</fullName>
    </recommendedName>
</protein>
<evidence type="ECO:0000259" key="3">
    <source>
        <dbReference type="Pfam" id="PF01476"/>
    </source>
</evidence>
<dbReference type="EMBL" id="JAEHOC010000055">
    <property type="protein sequence ID" value="KAG2425431.1"/>
    <property type="molecule type" value="Genomic_DNA"/>
</dbReference>
<organism evidence="4 5">
    <name type="scientific">Chlamydomonas incerta</name>
    <dbReference type="NCBI Taxonomy" id="51695"/>
    <lineage>
        <taxon>Eukaryota</taxon>
        <taxon>Viridiplantae</taxon>
        <taxon>Chlorophyta</taxon>
        <taxon>core chlorophytes</taxon>
        <taxon>Chlorophyceae</taxon>
        <taxon>CS clade</taxon>
        <taxon>Chlamydomonadales</taxon>
        <taxon>Chlamydomonadaceae</taxon>
        <taxon>Chlamydomonas</taxon>
    </lineage>
</organism>